<evidence type="ECO:0000256" key="2">
    <source>
        <dbReference type="ARBA" id="ARBA00010989"/>
    </source>
</evidence>
<dbReference type="AlphaFoldDB" id="A0A974HXP6"/>
<evidence type="ECO:0000259" key="14">
    <source>
        <dbReference type="Pfam" id="PF01266"/>
    </source>
</evidence>
<feature type="domain" description="FAD dependent oxidoreductase" evidence="14">
    <location>
        <begin position="10"/>
        <end position="367"/>
    </location>
</feature>
<comment type="catalytic activity">
    <reaction evidence="7">
        <text>L-pipecolate + O2 = L-1-piperideine-6-carboxylate + H2O2 + H(+)</text>
        <dbReference type="Rhea" id="RHEA:11992"/>
        <dbReference type="ChEBI" id="CHEBI:15378"/>
        <dbReference type="ChEBI" id="CHEBI:15379"/>
        <dbReference type="ChEBI" id="CHEBI:16240"/>
        <dbReference type="ChEBI" id="CHEBI:58769"/>
        <dbReference type="ChEBI" id="CHEBI:61185"/>
        <dbReference type="EC" id="1.5.3.7"/>
    </reaction>
</comment>
<dbReference type="PANTHER" id="PTHR10961:SF46">
    <property type="entry name" value="PEROXISOMAL SARCOSINE OXIDASE"/>
    <property type="match status" value="1"/>
</dbReference>
<evidence type="ECO:0000256" key="1">
    <source>
        <dbReference type="ARBA" id="ARBA00001974"/>
    </source>
</evidence>
<dbReference type="PANTHER" id="PTHR10961">
    <property type="entry name" value="PEROXISOMAL SARCOSINE OXIDASE"/>
    <property type="match status" value="1"/>
</dbReference>
<evidence type="ECO:0000256" key="3">
    <source>
        <dbReference type="ARBA" id="ARBA00012769"/>
    </source>
</evidence>
<dbReference type="Gene3D" id="3.30.9.10">
    <property type="entry name" value="D-Amino Acid Oxidase, subunit A, domain 2"/>
    <property type="match status" value="1"/>
</dbReference>
<evidence type="ECO:0000313" key="16">
    <source>
        <dbReference type="Proteomes" id="UP000694892"/>
    </source>
</evidence>
<gene>
    <name evidence="15" type="ORF">XELAEV_18011686mg</name>
</gene>
<dbReference type="FunFam" id="3.50.50.60:FF:000189">
    <property type="entry name" value="Monomeric sarcosine oxidase"/>
    <property type="match status" value="1"/>
</dbReference>
<dbReference type="NCBIfam" id="NF008425">
    <property type="entry name" value="PRK11259.1"/>
    <property type="match status" value="1"/>
</dbReference>
<name>A0A974HXP6_XENLA</name>
<dbReference type="Gene3D" id="3.50.50.60">
    <property type="entry name" value="FAD/NAD(P)-binding domain"/>
    <property type="match status" value="1"/>
</dbReference>
<dbReference type="EC" id="1.5.3.1" evidence="3"/>
<evidence type="ECO:0000256" key="8">
    <source>
        <dbReference type="ARBA" id="ARBA00052742"/>
    </source>
</evidence>
<keyword evidence="4" id="KW-0285">Flavoprotein</keyword>
<evidence type="ECO:0000256" key="13">
    <source>
        <dbReference type="ARBA" id="ARBA00082118"/>
    </source>
</evidence>
<dbReference type="SUPFAM" id="SSF54373">
    <property type="entry name" value="FAD-linked reductases, C-terminal domain"/>
    <property type="match status" value="1"/>
</dbReference>
<dbReference type="InterPro" id="IPR045170">
    <property type="entry name" value="MTOX"/>
</dbReference>
<evidence type="ECO:0000256" key="6">
    <source>
        <dbReference type="ARBA" id="ARBA00023002"/>
    </source>
</evidence>
<comment type="function">
    <text evidence="9">Metabolizes sarcosine, L-pipecolic acid and L-proline.</text>
</comment>
<sequence length="393" mass="43953">MALSGDTKYDCIVIGAGIQGSFTAYHLAKLRKKTLLLEQFPLPHSRGSSHGQTRIIRRAYEEHFYTHMMEECYQLWTELEKESGAQLFRKTGLLVLAKAGNEEYEKVCKNMLENQIPWESLSPAEMKLRYPGLFLSPGEVACCDINGGVLFAEKALRALQMLFKQMGGIIRDGEKVMHIKPGPVVTVTTTSSIYQADGLVITAGPWAQKVLRPLGLQLPLKTLRINVCYWREKIPGKSGILQSLPCFLGFNLNGEEHEVYGLPSQEYPGLIKICFHGGNEADPEERDLKAQNPNIQDIEKLSSFISRYIPGLHPKPAVVEQCMYTNTPDTNFILDHHPLHKNIVIGAGFSGHGFKLSPVVGKILSELCIGEKQSYDLKPFRISRFKTPLKAAL</sequence>
<protein>
    <recommendedName>
        <fullName evidence="11">Peroxisomal sarcosine oxidase</fullName>
        <ecNumber evidence="3">1.5.3.1</ecNumber>
        <ecNumber evidence="10">1.5.3.7</ecNumber>
    </recommendedName>
    <alternativeName>
        <fullName evidence="12">L-pipecolate oxidase</fullName>
    </alternativeName>
    <alternativeName>
        <fullName evidence="13">L-pipecolic acid oxidase</fullName>
    </alternativeName>
</protein>
<keyword evidence="6" id="KW-0560">Oxidoreductase</keyword>
<dbReference type="InterPro" id="IPR006076">
    <property type="entry name" value="FAD-dep_OxRdtase"/>
</dbReference>
<dbReference type="GO" id="GO:0050031">
    <property type="term" value="F:L-pipecolate oxidase activity"/>
    <property type="evidence" value="ECO:0007669"/>
    <property type="project" value="UniProtKB-EC"/>
</dbReference>
<evidence type="ECO:0000256" key="7">
    <source>
        <dbReference type="ARBA" id="ARBA00051859"/>
    </source>
</evidence>
<dbReference type="GO" id="GO:0005777">
    <property type="term" value="C:peroxisome"/>
    <property type="evidence" value="ECO:0007669"/>
    <property type="project" value="TreeGrafter"/>
</dbReference>
<evidence type="ECO:0000256" key="10">
    <source>
        <dbReference type="ARBA" id="ARBA00066548"/>
    </source>
</evidence>
<accession>A0A974HXP6</accession>
<dbReference type="OMA" id="WPMLWAH"/>
<dbReference type="GO" id="GO:0033514">
    <property type="term" value="P:L-lysine catabolic process to acetyl-CoA via L-pipecolate"/>
    <property type="evidence" value="ECO:0007669"/>
    <property type="project" value="TreeGrafter"/>
</dbReference>
<evidence type="ECO:0000313" key="15">
    <source>
        <dbReference type="EMBL" id="OCT94023.1"/>
    </source>
</evidence>
<keyword evidence="5" id="KW-0274">FAD</keyword>
<dbReference type="SUPFAM" id="SSF51905">
    <property type="entry name" value="FAD/NAD(P)-binding domain"/>
    <property type="match status" value="1"/>
</dbReference>
<dbReference type="GO" id="GO:0008115">
    <property type="term" value="F:sarcosine oxidase activity"/>
    <property type="evidence" value="ECO:0007669"/>
    <property type="project" value="UniProtKB-EC"/>
</dbReference>
<organism evidence="15 16">
    <name type="scientific">Xenopus laevis</name>
    <name type="common">African clawed frog</name>
    <dbReference type="NCBI Taxonomy" id="8355"/>
    <lineage>
        <taxon>Eukaryota</taxon>
        <taxon>Metazoa</taxon>
        <taxon>Chordata</taxon>
        <taxon>Craniata</taxon>
        <taxon>Vertebrata</taxon>
        <taxon>Euteleostomi</taxon>
        <taxon>Amphibia</taxon>
        <taxon>Batrachia</taxon>
        <taxon>Anura</taxon>
        <taxon>Pipoidea</taxon>
        <taxon>Pipidae</taxon>
        <taxon>Xenopodinae</taxon>
        <taxon>Xenopus</taxon>
        <taxon>Xenopus</taxon>
    </lineage>
</organism>
<evidence type="ECO:0000256" key="9">
    <source>
        <dbReference type="ARBA" id="ARBA00055924"/>
    </source>
</evidence>
<comment type="cofactor">
    <cofactor evidence="1">
        <name>FAD</name>
        <dbReference type="ChEBI" id="CHEBI:57692"/>
    </cofactor>
</comment>
<evidence type="ECO:0000256" key="11">
    <source>
        <dbReference type="ARBA" id="ARBA00070200"/>
    </source>
</evidence>
<dbReference type="Pfam" id="PF01266">
    <property type="entry name" value="DAO"/>
    <property type="match status" value="1"/>
</dbReference>
<dbReference type="Proteomes" id="UP000694892">
    <property type="component" value="Chromosome 2L"/>
</dbReference>
<comment type="similarity">
    <text evidence="2">Belongs to the MSOX/MTOX family.</text>
</comment>
<evidence type="ECO:0000256" key="4">
    <source>
        <dbReference type="ARBA" id="ARBA00022630"/>
    </source>
</evidence>
<dbReference type="NCBIfam" id="TIGR01377">
    <property type="entry name" value="soxA_mon"/>
    <property type="match status" value="1"/>
</dbReference>
<evidence type="ECO:0000256" key="5">
    <source>
        <dbReference type="ARBA" id="ARBA00022827"/>
    </source>
</evidence>
<dbReference type="EC" id="1.5.3.7" evidence="10"/>
<dbReference type="InterPro" id="IPR036188">
    <property type="entry name" value="FAD/NAD-bd_sf"/>
</dbReference>
<reference evidence="16" key="1">
    <citation type="journal article" date="2016" name="Nature">
        <title>Genome evolution in the allotetraploid frog Xenopus laevis.</title>
        <authorList>
            <person name="Session A.M."/>
            <person name="Uno Y."/>
            <person name="Kwon T."/>
            <person name="Chapman J.A."/>
            <person name="Toyoda A."/>
            <person name="Takahashi S."/>
            <person name="Fukui A."/>
            <person name="Hikosaka A."/>
            <person name="Suzuki A."/>
            <person name="Kondo M."/>
            <person name="van Heeringen S.J."/>
            <person name="Quigley I."/>
            <person name="Heinz S."/>
            <person name="Ogino H."/>
            <person name="Ochi H."/>
            <person name="Hellsten U."/>
            <person name="Lyons J.B."/>
            <person name="Simakov O."/>
            <person name="Putnam N."/>
            <person name="Stites J."/>
            <person name="Kuroki Y."/>
            <person name="Tanaka T."/>
            <person name="Michiue T."/>
            <person name="Watanabe M."/>
            <person name="Bogdanovic O."/>
            <person name="Lister R."/>
            <person name="Georgiou G."/>
            <person name="Paranjpe S.S."/>
            <person name="van Kruijsbergen I."/>
            <person name="Shu S."/>
            <person name="Carlson J."/>
            <person name="Kinoshita T."/>
            <person name="Ohta Y."/>
            <person name="Mawaribuchi S."/>
            <person name="Jenkins J."/>
            <person name="Grimwood J."/>
            <person name="Schmutz J."/>
            <person name="Mitros T."/>
            <person name="Mozaffari S.V."/>
            <person name="Suzuki Y."/>
            <person name="Haramoto Y."/>
            <person name="Yamamoto T.S."/>
            <person name="Takagi C."/>
            <person name="Heald R."/>
            <person name="Miller K."/>
            <person name="Haudenschild C."/>
            <person name="Kitzman J."/>
            <person name="Nakayama T."/>
            <person name="Izutsu Y."/>
            <person name="Robert J."/>
            <person name="Fortriede J."/>
            <person name="Burns K."/>
            <person name="Lotay V."/>
            <person name="Karimi K."/>
            <person name="Yasuoka Y."/>
            <person name="Dichmann D.S."/>
            <person name="Flajnik M.F."/>
            <person name="Houston D.W."/>
            <person name="Shendure J."/>
            <person name="DuPasquier L."/>
            <person name="Vize P.D."/>
            <person name="Zorn A.M."/>
            <person name="Ito M."/>
            <person name="Marcotte E.M."/>
            <person name="Wallingford J.B."/>
            <person name="Ito Y."/>
            <person name="Asashima M."/>
            <person name="Ueno N."/>
            <person name="Matsuda Y."/>
            <person name="Veenstra G.J."/>
            <person name="Fujiyama A."/>
            <person name="Harland R.M."/>
            <person name="Taira M."/>
            <person name="Rokhsar D.S."/>
        </authorList>
    </citation>
    <scope>NUCLEOTIDE SEQUENCE [LARGE SCALE GENOMIC DNA]</scope>
    <source>
        <strain evidence="16">J</strain>
    </source>
</reference>
<dbReference type="EMBL" id="CM004468">
    <property type="protein sequence ID" value="OCT94023.1"/>
    <property type="molecule type" value="Genomic_DNA"/>
</dbReference>
<comment type="catalytic activity">
    <reaction evidence="8">
        <text>sarcosine + O2 + H2O = formaldehyde + glycine + H2O2</text>
        <dbReference type="Rhea" id="RHEA:13313"/>
        <dbReference type="ChEBI" id="CHEBI:15377"/>
        <dbReference type="ChEBI" id="CHEBI:15379"/>
        <dbReference type="ChEBI" id="CHEBI:16240"/>
        <dbReference type="ChEBI" id="CHEBI:16842"/>
        <dbReference type="ChEBI" id="CHEBI:57305"/>
        <dbReference type="ChEBI" id="CHEBI:57433"/>
        <dbReference type="EC" id="1.5.3.1"/>
    </reaction>
</comment>
<evidence type="ECO:0000256" key="12">
    <source>
        <dbReference type="ARBA" id="ARBA00082030"/>
    </source>
</evidence>
<dbReference type="GO" id="GO:0050660">
    <property type="term" value="F:flavin adenine dinucleotide binding"/>
    <property type="evidence" value="ECO:0007669"/>
    <property type="project" value="InterPro"/>
</dbReference>
<proteinExistence type="inferred from homology"/>